<comment type="caution">
    <text evidence="6">The sequence shown here is derived from an EMBL/GenBank/DDBJ whole genome shotgun (WGS) entry which is preliminary data.</text>
</comment>
<dbReference type="Pfam" id="PF08637">
    <property type="entry name" value="NCA2"/>
    <property type="match status" value="1"/>
</dbReference>
<evidence type="ECO:0000256" key="2">
    <source>
        <dbReference type="ARBA" id="ARBA00022692"/>
    </source>
</evidence>
<comment type="subcellular location">
    <subcellularLocation>
        <location evidence="1">Mitochondrion membrane</location>
        <topology evidence="1">Multi-pass membrane protein</topology>
    </subcellularLocation>
</comment>
<evidence type="ECO:0000256" key="5">
    <source>
        <dbReference type="ARBA" id="ARBA00023136"/>
    </source>
</evidence>
<dbReference type="STRING" id="86630.A0A367J0W7"/>
<dbReference type="EMBL" id="PJQL01002648">
    <property type="protein sequence ID" value="RCH83479.1"/>
    <property type="molecule type" value="Genomic_DNA"/>
</dbReference>
<keyword evidence="3" id="KW-1133">Transmembrane helix</keyword>
<evidence type="ECO:0000256" key="3">
    <source>
        <dbReference type="ARBA" id="ARBA00022989"/>
    </source>
</evidence>
<keyword evidence="5" id="KW-0472">Membrane</keyword>
<proteinExistence type="predicted"/>
<evidence type="ECO:0000313" key="6">
    <source>
        <dbReference type="EMBL" id="RCH83479.1"/>
    </source>
</evidence>
<dbReference type="AlphaFoldDB" id="A0A367J0W7"/>
<sequence length="122" mass="14361">GRTKQRIAKAGLPIRETLRRIERQLIIRTPPQQLSEWHMSASQAWRQEMKTNDENMLQADCETQGLLLCEVHLLRAYASTLPSRNNTRARFLEDIRDLENPNLSNAQKIQTIARMSRFWKFI</sequence>
<evidence type="ECO:0000256" key="1">
    <source>
        <dbReference type="ARBA" id="ARBA00004225"/>
    </source>
</evidence>
<keyword evidence="4" id="KW-0496">Mitochondrion</keyword>
<dbReference type="PANTHER" id="PTHR28234">
    <property type="entry name" value="NUCLEAR CONTROL OF ATPASE PROTEIN 2"/>
    <property type="match status" value="1"/>
</dbReference>
<dbReference type="OrthoDB" id="413313at2759"/>
<reference evidence="6 7" key="1">
    <citation type="journal article" date="2018" name="G3 (Bethesda)">
        <title>Phylogenetic and Phylogenomic Definition of Rhizopus Species.</title>
        <authorList>
            <person name="Gryganskyi A.P."/>
            <person name="Golan J."/>
            <person name="Dolatabadi S."/>
            <person name="Mondo S."/>
            <person name="Robb S."/>
            <person name="Idnurm A."/>
            <person name="Muszewska A."/>
            <person name="Steczkiewicz K."/>
            <person name="Masonjones S."/>
            <person name="Liao H.L."/>
            <person name="Gajdeczka M.T."/>
            <person name="Anike F."/>
            <person name="Vuek A."/>
            <person name="Anishchenko I.M."/>
            <person name="Voigt K."/>
            <person name="de Hoog G.S."/>
            <person name="Smith M.E."/>
            <person name="Heitman J."/>
            <person name="Vilgalys R."/>
            <person name="Stajich J.E."/>
        </authorList>
    </citation>
    <scope>NUCLEOTIDE SEQUENCE [LARGE SCALE GENOMIC DNA]</scope>
    <source>
        <strain evidence="6 7">CBS 357.93</strain>
    </source>
</reference>
<feature type="non-terminal residue" evidence="6">
    <location>
        <position position="1"/>
    </location>
</feature>
<protein>
    <submittedName>
        <fullName evidence="6">Uncharacterized protein</fullName>
    </submittedName>
</protein>
<evidence type="ECO:0000256" key="4">
    <source>
        <dbReference type="ARBA" id="ARBA00023128"/>
    </source>
</evidence>
<evidence type="ECO:0000313" key="7">
    <source>
        <dbReference type="Proteomes" id="UP000252139"/>
    </source>
</evidence>
<dbReference type="Proteomes" id="UP000252139">
    <property type="component" value="Unassembled WGS sequence"/>
</dbReference>
<dbReference type="GO" id="GO:0005741">
    <property type="term" value="C:mitochondrial outer membrane"/>
    <property type="evidence" value="ECO:0007669"/>
    <property type="project" value="TreeGrafter"/>
</dbReference>
<keyword evidence="2" id="KW-0812">Transmembrane</keyword>
<accession>A0A367J0W7</accession>
<gene>
    <name evidence="6" type="ORF">CU097_001081</name>
</gene>
<dbReference type="PANTHER" id="PTHR28234:SF1">
    <property type="entry name" value="NUCLEAR CONTROL OF ATPASE PROTEIN 2"/>
    <property type="match status" value="1"/>
</dbReference>
<keyword evidence="7" id="KW-1185">Reference proteome</keyword>
<name>A0A367J0W7_RHIAZ</name>
<dbReference type="InterPro" id="IPR013946">
    <property type="entry name" value="NCA2-like"/>
</dbReference>
<organism evidence="6 7">
    <name type="scientific">Rhizopus azygosporus</name>
    <name type="common">Rhizopus microsporus var. azygosporus</name>
    <dbReference type="NCBI Taxonomy" id="86630"/>
    <lineage>
        <taxon>Eukaryota</taxon>
        <taxon>Fungi</taxon>
        <taxon>Fungi incertae sedis</taxon>
        <taxon>Mucoromycota</taxon>
        <taxon>Mucoromycotina</taxon>
        <taxon>Mucoromycetes</taxon>
        <taxon>Mucorales</taxon>
        <taxon>Mucorineae</taxon>
        <taxon>Rhizopodaceae</taxon>
        <taxon>Rhizopus</taxon>
    </lineage>
</organism>